<dbReference type="Gene3D" id="1.25.40.10">
    <property type="entry name" value="Tetratricopeptide repeat domain"/>
    <property type="match status" value="1"/>
</dbReference>
<evidence type="ECO:0000256" key="1">
    <source>
        <dbReference type="ARBA" id="ARBA00004571"/>
    </source>
</evidence>
<evidence type="ECO:0000313" key="10">
    <source>
        <dbReference type="EMBL" id="KLT72512.1"/>
    </source>
</evidence>
<keyword evidence="3" id="KW-0812">Transmembrane</keyword>
<gene>
    <name evidence="10" type="ORF">PL75_07995</name>
</gene>
<dbReference type="InterPro" id="IPR011990">
    <property type="entry name" value="TPR-like_helical_dom_sf"/>
</dbReference>
<keyword evidence="4" id="KW-0732">Signal</keyword>
<evidence type="ECO:0000256" key="2">
    <source>
        <dbReference type="ARBA" id="ARBA00022452"/>
    </source>
</evidence>
<feature type="domain" description="Surface lipoprotein assembly modifier N-terminal TPR repeats region" evidence="9">
    <location>
        <begin position="45"/>
        <end position="148"/>
    </location>
</feature>
<keyword evidence="2" id="KW-1134">Transmembrane beta strand</keyword>
<evidence type="ECO:0000256" key="3">
    <source>
        <dbReference type="ARBA" id="ARBA00022692"/>
    </source>
</evidence>
<proteinExistence type="inferred from homology"/>
<dbReference type="SUPFAM" id="SSF48452">
    <property type="entry name" value="TPR-like"/>
    <property type="match status" value="1"/>
</dbReference>
<dbReference type="Pfam" id="PF04575">
    <property type="entry name" value="SlipAM"/>
    <property type="match status" value="1"/>
</dbReference>
<dbReference type="AlphaFoldDB" id="A0A0J0YQW7"/>
<feature type="domain" description="Surface lipoprotein assembly modifier C-terminal" evidence="8">
    <location>
        <begin position="177"/>
        <end position="480"/>
    </location>
</feature>
<dbReference type="InterPro" id="IPR057556">
    <property type="entry name" value="TPR_Slam"/>
</dbReference>
<protein>
    <submittedName>
        <fullName evidence="10">Membrane protein</fullName>
    </submittedName>
</protein>
<evidence type="ECO:0000259" key="9">
    <source>
        <dbReference type="Pfam" id="PF24575"/>
    </source>
</evidence>
<comment type="similarity">
    <text evidence="7">Belongs to the Slam family.</text>
</comment>
<keyword evidence="11" id="KW-1185">Reference proteome</keyword>
<accession>A0A0J0YQW7</accession>
<evidence type="ECO:0000256" key="6">
    <source>
        <dbReference type="ARBA" id="ARBA00023237"/>
    </source>
</evidence>
<comment type="caution">
    <text evidence="10">The sequence shown here is derived from an EMBL/GenBank/DDBJ whole genome shotgun (WGS) entry which is preliminary data.</text>
</comment>
<dbReference type="EMBL" id="JTDO01000012">
    <property type="protein sequence ID" value="KLT72512.1"/>
    <property type="molecule type" value="Genomic_DNA"/>
</dbReference>
<reference evidence="10 11" key="1">
    <citation type="submission" date="2014-11" db="EMBL/GenBank/DDBJ databases">
        <title>Genome of a novel goose pathogen.</title>
        <authorList>
            <person name="Hansen C.M."/>
            <person name="Hueffer K."/>
            <person name="Choi S.C."/>
        </authorList>
    </citation>
    <scope>NUCLEOTIDE SEQUENCE [LARGE SCALE GENOMIC DNA]</scope>
    <source>
        <strain evidence="10 11">KH1503</strain>
    </source>
</reference>
<dbReference type="Pfam" id="PF24575">
    <property type="entry name" value="TPR_Slam"/>
    <property type="match status" value="1"/>
</dbReference>
<evidence type="ECO:0000256" key="7">
    <source>
        <dbReference type="ARBA" id="ARBA00023609"/>
    </source>
</evidence>
<organism evidence="10 11">
    <name type="scientific">Neisseria arctica</name>
    <dbReference type="NCBI Taxonomy" id="1470200"/>
    <lineage>
        <taxon>Bacteria</taxon>
        <taxon>Pseudomonadati</taxon>
        <taxon>Pseudomonadota</taxon>
        <taxon>Betaproteobacteria</taxon>
        <taxon>Neisseriales</taxon>
        <taxon>Neisseriaceae</taxon>
        <taxon>Neisseria</taxon>
    </lineage>
</organism>
<sequence>MAETIPKANDVGLPQNTPELKLNIPEPQLGKYRHVEAVTKDMPVIEVNEADLVNNPALLERAMQSAVASGNFPGIKVLLPVYRMWPQHNEGLAKFAQAVLAQSEGRANEAVGLYRELVAAEPDAPMLRFRMAQALFEDQQNEAAADQFDRLQAESLPEVVREGIEHYRQALRERDAWQTYAGISVIRESNINQAPQQQYLGKYLEQNQCADAKAEDPNDDCYRGWRFDQPIDALALSYQAGADKKFSLSNGYYFKFTADLSGKDYPSYSRYNDLTMRIGAGIGWADSRNDLGVIPFHERRMYGNDAYSYTNGIRSYWNHWLLSNLQLATVGEMSRLKNQQRERSDSKSHLIGISWMYYPSAKQYWLLGGDHYQERNPEDKSDSFNRYGVRAGLGYEWASGLSGRAQVGYAKRRYQAPSFFSENDRRQDSELAASISIWHRAVYFRGITPRLTFSHQRNNSNDPFYTYQKNRLFVEFNKTF</sequence>
<comment type="subcellular location">
    <subcellularLocation>
        <location evidence="1">Cell outer membrane</location>
        <topology evidence="1">Multi-pass membrane protein</topology>
    </subcellularLocation>
</comment>
<keyword evidence="5" id="KW-0472">Membrane</keyword>
<dbReference type="InterPro" id="IPR007655">
    <property type="entry name" value="Slam_C"/>
</dbReference>
<dbReference type="GO" id="GO:0009279">
    <property type="term" value="C:cell outer membrane"/>
    <property type="evidence" value="ECO:0007669"/>
    <property type="project" value="UniProtKB-SubCell"/>
</dbReference>
<name>A0A0J0YQW7_9NEIS</name>
<keyword evidence="6" id="KW-0998">Cell outer membrane</keyword>
<evidence type="ECO:0000256" key="4">
    <source>
        <dbReference type="ARBA" id="ARBA00022729"/>
    </source>
</evidence>
<evidence type="ECO:0000256" key="5">
    <source>
        <dbReference type="ARBA" id="ARBA00023136"/>
    </source>
</evidence>
<evidence type="ECO:0000259" key="8">
    <source>
        <dbReference type="Pfam" id="PF04575"/>
    </source>
</evidence>
<dbReference type="Proteomes" id="UP000036027">
    <property type="component" value="Unassembled WGS sequence"/>
</dbReference>
<dbReference type="PATRIC" id="fig|1470200.3.peg.506"/>
<evidence type="ECO:0000313" key="11">
    <source>
        <dbReference type="Proteomes" id="UP000036027"/>
    </source>
</evidence>
<dbReference type="STRING" id="1470200.PL75_07995"/>